<dbReference type="Proteomes" id="UP000886939">
    <property type="component" value="Unassembled WGS sequence"/>
</dbReference>
<dbReference type="Proteomes" id="UP000737420">
    <property type="component" value="Unassembled WGS sequence"/>
</dbReference>
<comment type="caution">
    <text evidence="3">The sequence shown here is derived from an EMBL/GenBank/DDBJ whole genome shotgun (WGS) entry which is preliminary data.</text>
</comment>
<dbReference type="RefSeq" id="WP_223916170.1">
    <property type="nucleotide sequence ID" value="NZ_AP019195.1"/>
</dbReference>
<sequence length="187" mass="20965">MLWTQPHPPTSFQALRLEMRVNADPGALITVLRNTVRHEEWLPQSREVRVLARSGPDDDLVYTRLASPWPVQDRELITRSHLSRRIDCGLTLEVWAEPNALPLHAGLFRIQESAGRWEALPQRDGSTLVRLETYTNPGNNLPGWLVNPIAIKAAVGSFKAIRRLMEAEPRVAATPGLLGRDPRCSAT</sequence>
<dbReference type="EMBL" id="BPNI01000012">
    <property type="protein sequence ID" value="GJA40232.1"/>
    <property type="molecule type" value="Genomic_DNA"/>
</dbReference>
<accession>A0A3G9IP37</accession>
<proteinExistence type="predicted"/>
<gene>
    <name evidence="1" type="ORF">KAM343_10280</name>
    <name evidence="2" type="ORF">KAM351_24550</name>
    <name evidence="3" type="ORF">KAM382_07150</name>
</gene>
<dbReference type="InterPro" id="IPR028347">
    <property type="entry name" value="START_dom_prot"/>
</dbReference>
<dbReference type="SUPFAM" id="SSF55961">
    <property type="entry name" value="Bet v1-like"/>
    <property type="match status" value="1"/>
</dbReference>
<dbReference type="EMBL" id="BPNN01000034">
    <property type="protein sequence ID" value="GJA63844.1"/>
    <property type="molecule type" value="Genomic_DNA"/>
</dbReference>
<organism evidence="3 4">
    <name type="scientific">Aeromonas caviae</name>
    <name type="common">Aeromonas punctata</name>
    <dbReference type="NCBI Taxonomy" id="648"/>
    <lineage>
        <taxon>Bacteria</taxon>
        <taxon>Pseudomonadati</taxon>
        <taxon>Pseudomonadota</taxon>
        <taxon>Gammaproteobacteria</taxon>
        <taxon>Aeromonadales</taxon>
        <taxon>Aeromonadaceae</taxon>
        <taxon>Aeromonas</taxon>
    </lineage>
</organism>
<evidence type="ECO:0008006" key="5">
    <source>
        <dbReference type="Google" id="ProtNLM"/>
    </source>
</evidence>
<evidence type="ECO:0000313" key="1">
    <source>
        <dbReference type="EMBL" id="GJA40232.1"/>
    </source>
</evidence>
<name>A0A3G9IP37_AERCA</name>
<protein>
    <recommendedName>
        <fullName evidence="5">START domain-containing protein</fullName>
    </recommendedName>
</protein>
<evidence type="ECO:0000313" key="3">
    <source>
        <dbReference type="EMBL" id="GJB90654.1"/>
    </source>
</evidence>
<reference evidence="3 4" key="1">
    <citation type="submission" date="2021-07" db="EMBL/GenBank/DDBJ databases">
        <title>Draft genome sequence of carbapenem-resistant Aeromonas spp. in Japan.</title>
        <authorList>
            <person name="Maehana S."/>
            <person name="Suzuki M."/>
            <person name="Kitasato H."/>
        </authorList>
    </citation>
    <scope>NUCLEOTIDE SEQUENCE [LARGE SCALE GENOMIC DNA]</scope>
    <source>
        <strain evidence="1">KAM343</strain>
        <strain evidence="2">KAM351</strain>
        <strain evidence="3 4">KAM382</strain>
    </source>
</reference>
<dbReference type="Proteomes" id="UP000886934">
    <property type="component" value="Unassembled WGS sequence"/>
</dbReference>
<evidence type="ECO:0000313" key="2">
    <source>
        <dbReference type="EMBL" id="GJA63844.1"/>
    </source>
</evidence>
<dbReference type="EMBL" id="BPOP01000004">
    <property type="protein sequence ID" value="GJB90654.1"/>
    <property type="molecule type" value="Genomic_DNA"/>
</dbReference>
<dbReference type="AlphaFoldDB" id="A0A3G9IP37"/>
<dbReference type="Gene3D" id="3.30.530.20">
    <property type="match status" value="1"/>
</dbReference>
<dbReference type="PIRSF" id="PIRSF039033">
    <property type="entry name" value="START_dom"/>
    <property type="match status" value="1"/>
</dbReference>
<dbReference type="InterPro" id="IPR023393">
    <property type="entry name" value="START-like_dom_sf"/>
</dbReference>
<evidence type="ECO:0000313" key="4">
    <source>
        <dbReference type="Proteomes" id="UP000737420"/>
    </source>
</evidence>